<feature type="domain" description="Cupin type-2" evidence="2">
    <location>
        <begin position="61"/>
        <end position="121"/>
    </location>
</feature>
<dbReference type="Pfam" id="PF07883">
    <property type="entry name" value="Cupin_2"/>
    <property type="match status" value="1"/>
</dbReference>
<gene>
    <name evidence="3" type="ORF">HJ536_18995</name>
</gene>
<feature type="signal peptide" evidence="1">
    <location>
        <begin position="1"/>
        <end position="20"/>
    </location>
</feature>
<dbReference type="InterPro" id="IPR011051">
    <property type="entry name" value="RmlC_Cupin_sf"/>
</dbReference>
<dbReference type="RefSeq" id="WP_177158986.1">
    <property type="nucleotide sequence ID" value="NZ_JABCJE010000015.1"/>
</dbReference>
<dbReference type="Gene3D" id="2.60.120.10">
    <property type="entry name" value="Jelly Rolls"/>
    <property type="match status" value="1"/>
</dbReference>
<dbReference type="PANTHER" id="PTHR43698:SF1">
    <property type="entry name" value="BLL4564 PROTEIN"/>
    <property type="match status" value="1"/>
</dbReference>
<dbReference type="InterPro" id="IPR013096">
    <property type="entry name" value="Cupin_2"/>
</dbReference>
<reference evidence="3 4" key="1">
    <citation type="submission" date="2020-04" db="EMBL/GenBank/DDBJ databases">
        <title>Donghicola sp., a member of the Rhodobacteraceae family isolated from mangrove forest in Thailand.</title>
        <authorList>
            <person name="Charoenyingcharoen P."/>
            <person name="Yukphan P."/>
        </authorList>
    </citation>
    <scope>NUCLEOTIDE SEQUENCE [LARGE SCALE GENOMIC DNA]</scope>
    <source>
        <strain evidence="3 4">B5-SW-15</strain>
    </source>
</reference>
<dbReference type="SUPFAM" id="SSF51182">
    <property type="entry name" value="RmlC-like cupins"/>
    <property type="match status" value="1"/>
</dbReference>
<dbReference type="PANTHER" id="PTHR43698">
    <property type="entry name" value="RIBD C-TERMINAL DOMAIN CONTAINING PROTEIN"/>
    <property type="match status" value="1"/>
</dbReference>
<dbReference type="EMBL" id="JABCJE010000015">
    <property type="protein sequence ID" value="NVO25448.1"/>
    <property type="molecule type" value="Genomic_DNA"/>
</dbReference>
<feature type="chain" id="PRO_5032860732" evidence="1">
    <location>
        <begin position="21"/>
        <end position="153"/>
    </location>
</feature>
<keyword evidence="1" id="KW-0732">Signal</keyword>
<dbReference type="AlphaFoldDB" id="A0A850QES3"/>
<evidence type="ECO:0000313" key="4">
    <source>
        <dbReference type="Proteomes" id="UP000592216"/>
    </source>
</evidence>
<comment type="caution">
    <text evidence="3">The sequence shown here is derived from an EMBL/GenBank/DDBJ whole genome shotgun (WGS) entry which is preliminary data.</text>
</comment>
<name>A0A850QES3_9RHOB</name>
<dbReference type="InterPro" id="IPR014710">
    <property type="entry name" value="RmlC-like_jellyroll"/>
</dbReference>
<evidence type="ECO:0000259" key="2">
    <source>
        <dbReference type="Pfam" id="PF07883"/>
    </source>
</evidence>
<organism evidence="3 4">
    <name type="scientific">Donghicola mangrovi</name>
    <dbReference type="NCBI Taxonomy" id="2729614"/>
    <lineage>
        <taxon>Bacteria</taxon>
        <taxon>Pseudomonadati</taxon>
        <taxon>Pseudomonadota</taxon>
        <taxon>Alphaproteobacteria</taxon>
        <taxon>Rhodobacterales</taxon>
        <taxon>Roseobacteraceae</taxon>
        <taxon>Donghicola</taxon>
    </lineage>
</organism>
<accession>A0A850QES3</accession>
<dbReference type="InterPro" id="IPR047263">
    <property type="entry name" value="HNL-like_cupin"/>
</dbReference>
<evidence type="ECO:0000313" key="3">
    <source>
        <dbReference type="EMBL" id="NVO25448.1"/>
    </source>
</evidence>
<dbReference type="Proteomes" id="UP000592216">
    <property type="component" value="Unassembled WGS sequence"/>
</dbReference>
<protein>
    <submittedName>
        <fullName evidence="3">Cupin domain-containing protein</fullName>
    </submittedName>
</protein>
<proteinExistence type="predicted"/>
<dbReference type="CDD" id="cd02233">
    <property type="entry name" value="cupin_HNL-like"/>
    <property type="match status" value="1"/>
</dbReference>
<evidence type="ECO:0000256" key="1">
    <source>
        <dbReference type="SAM" id="SignalP"/>
    </source>
</evidence>
<sequence length="153" mass="16472">MKTLLPLACAATLSTGAAQAADVVSHGSTEAVMASQETFTGAVIYEPLLPANELNGHNTGMVTFPPGARTAWHSHPRGQTLIVTSGHGWIQERDGDRIEIRTGDTVWCPPNVEHWHGATDSSLMSHIALTYFEGDTNVTWGELVSDDEYALTK</sequence>